<name>A0A0K0DNN6_ANGCA</name>
<feature type="region of interest" description="Disordered" evidence="1">
    <location>
        <begin position="99"/>
        <end position="140"/>
    </location>
</feature>
<feature type="region of interest" description="Disordered" evidence="1">
    <location>
        <begin position="1"/>
        <end position="68"/>
    </location>
</feature>
<feature type="compositionally biased region" description="Basic and acidic residues" evidence="1">
    <location>
        <begin position="126"/>
        <end position="137"/>
    </location>
</feature>
<feature type="compositionally biased region" description="Polar residues" evidence="1">
    <location>
        <begin position="1"/>
        <end position="29"/>
    </location>
</feature>
<keyword evidence="2" id="KW-1185">Reference proteome</keyword>
<dbReference type="AlphaFoldDB" id="A0A0K0DNN6"/>
<dbReference type="Proteomes" id="UP000035642">
    <property type="component" value="Unassembled WGS sequence"/>
</dbReference>
<evidence type="ECO:0000256" key="1">
    <source>
        <dbReference type="SAM" id="MobiDB-lite"/>
    </source>
</evidence>
<reference evidence="3" key="2">
    <citation type="submission" date="2017-02" db="UniProtKB">
        <authorList>
            <consortium name="WormBaseParasite"/>
        </authorList>
    </citation>
    <scope>IDENTIFICATION</scope>
</reference>
<reference evidence="2" key="1">
    <citation type="submission" date="2012-09" db="EMBL/GenBank/DDBJ databases">
        <authorList>
            <person name="Martin A.A."/>
        </authorList>
    </citation>
    <scope>NUCLEOTIDE SEQUENCE</scope>
</reference>
<accession>A0A0K0DNN6</accession>
<organism evidence="2 3">
    <name type="scientific">Angiostrongylus cantonensis</name>
    <name type="common">Rat lungworm</name>
    <dbReference type="NCBI Taxonomy" id="6313"/>
    <lineage>
        <taxon>Eukaryota</taxon>
        <taxon>Metazoa</taxon>
        <taxon>Ecdysozoa</taxon>
        <taxon>Nematoda</taxon>
        <taxon>Chromadorea</taxon>
        <taxon>Rhabditida</taxon>
        <taxon>Rhabditina</taxon>
        <taxon>Rhabditomorpha</taxon>
        <taxon>Strongyloidea</taxon>
        <taxon>Metastrongylidae</taxon>
        <taxon>Angiostrongylus</taxon>
    </lineage>
</organism>
<dbReference type="WBParaSite" id="ACAC_0001337501-mRNA-1">
    <property type="protein sequence ID" value="ACAC_0001337501-mRNA-1"/>
    <property type="gene ID" value="ACAC_0001337501"/>
</dbReference>
<sequence>LPNFLQSSQTGKPGTCSVTKSTLPSSHATCTDGETKILKKQSSSSGPNFNERTAPITSLPSMSSRRIGTTQRTLRDHLGSGFTSRVNSTAERRDVLLKPQVSTSSRPSLIKTGSLPQSSKLPKMNVTERPKPLRRTSEQPTSVEVFGKNIITRPKWV</sequence>
<dbReference type="STRING" id="6313.A0A0K0DNN6"/>
<proteinExistence type="predicted"/>
<evidence type="ECO:0000313" key="2">
    <source>
        <dbReference type="Proteomes" id="UP000035642"/>
    </source>
</evidence>
<protein>
    <submittedName>
        <fullName evidence="3">MARK3 kinase</fullName>
    </submittedName>
</protein>
<feature type="compositionally biased region" description="Polar residues" evidence="1">
    <location>
        <begin position="40"/>
        <end position="68"/>
    </location>
</feature>
<evidence type="ECO:0000313" key="3">
    <source>
        <dbReference type="WBParaSite" id="ACAC_0001337501-mRNA-1"/>
    </source>
</evidence>